<dbReference type="OrthoDB" id="9153376at2"/>
<dbReference type="RefSeq" id="WP_147031008.1">
    <property type="nucleotide sequence ID" value="NZ_CP042436.1"/>
</dbReference>
<keyword evidence="2" id="KW-1185">Reference proteome</keyword>
<protein>
    <recommendedName>
        <fullName evidence="3">DUF4433 domain-containing protein</fullName>
    </recommendedName>
</protein>
<evidence type="ECO:0000313" key="2">
    <source>
        <dbReference type="Proteomes" id="UP000321479"/>
    </source>
</evidence>
<name>A0A5B8UVS0_9SPHI</name>
<proteinExistence type="predicted"/>
<evidence type="ECO:0000313" key="1">
    <source>
        <dbReference type="EMBL" id="QEC62431.1"/>
    </source>
</evidence>
<dbReference type="EMBL" id="CP042436">
    <property type="protein sequence ID" value="QEC62431.1"/>
    <property type="molecule type" value="Genomic_DNA"/>
</dbReference>
<dbReference type="AlphaFoldDB" id="A0A5B8UVS0"/>
<evidence type="ECO:0008006" key="3">
    <source>
        <dbReference type="Google" id="ProtNLM"/>
    </source>
</evidence>
<dbReference type="KEGG" id="mgin:FRZ54_07470"/>
<gene>
    <name evidence="1" type="ORF">FRZ54_07470</name>
</gene>
<accession>A0A5B8UVS0</accession>
<reference evidence="1 2" key="1">
    <citation type="journal article" date="2017" name="Curr. Microbiol.">
        <title>Mucilaginibacter ginsenosidivorans sp. nov., Isolated from Soil of Ginseng Field.</title>
        <authorList>
            <person name="Kim M.M."/>
            <person name="Siddiqi M.Z."/>
            <person name="Im W.T."/>
        </authorList>
    </citation>
    <scope>NUCLEOTIDE SEQUENCE [LARGE SCALE GENOMIC DNA]</scope>
    <source>
        <strain evidence="1 2">Gsoil 3017</strain>
    </source>
</reference>
<sequence length="250" mass="29044">MNIDDYKLSGKGVYAILKKKGVEFLYHANTVLTCLTFIKEKALLSRHQVESDGLLQSPQKSDAEDKKYDVWDCVFLDGVDLHKKYSRANKYGPVLFRLKLELLASQTVQHIHVTKTNPWYWNDRLPPEKRYYQSLEELENDYLTGKKLDSQIMFTVRNPGREIKLNKFLDSIGIDEPKIPVTIGNGDEVYVGDYARNAIKDALNKNGLGHINVLTRHQNTIYWCACAINYNYLNLWDKTEFKRRFSTQSL</sequence>
<organism evidence="1 2">
    <name type="scientific">Mucilaginibacter ginsenosidivorans</name>
    <dbReference type="NCBI Taxonomy" id="398053"/>
    <lineage>
        <taxon>Bacteria</taxon>
        <taxon>Pseudomonadati</taxon>
        <taxon>Bacteroidota</taxon>
        <taxon>Sphingobacteriia</taxon>
        <taxon>Sphingobacteriales</taxon>
        <taxon>Sphingobacteriaceae</taxon>
        <taxon>Mucilaginibacter</taxon>
    </lineage>
</organism>
<dbReference type="Proteomes" id="UP000321479">
    <property type="component" value="Chromosome"/>
</dbReference>